<name>A0A9W6TT15_9STRA</name>
<dbReference type="PANTHER" id="PTHR11439:SF463">
    <property type="entry name" value="REVERSE TRANSCRIPTASE TY1_COPIA-TYPE DOMAIN-CONTAINING PROTEIN"/>
    <property type="match status" value="1"/>
</dbReference>
<sequence length="1062" mass="119662">MGRWTKPSGAIGMMRSSSDAATSRQIMACSSDEYTQEWMLDTGTEVHVCTDMDSFQHELVEDDKYFNDWKGDSAKAEGIGLVQVRTMNALDPDGAGFVLNLVETRYSPNGLINLLSQELLEMDGWIPSTPFTRNPPDRVTYFTNDMHEGVKLVFKKRNGHYWLDASPANSNATVCRMTSTPKENKLLLWRMRFAHQNVEALRKMVQMEMVEGMESLSLNDFRGQFHCIACQRAKQRRMAYQRQQGKRHKKCYARLMSDLEKEHSIYVFSCDQGKEFVNTPLENFLALHGIELLTTNSYTPEENCLVEKLNGGLMSKVRAIYEAAGLPYCLWGEVLGYVVEVDNMSATKALNDITPYEKLLGTKPIVRDLHLCRSVVFHFIPKQKRKTKLDMRSDPGIFLGYAKNSLGYRILDLRTGKLIERRDVVFHEDMAADPQYVRDLINCRYFEEEIELPEHIDFVSLPVSRVHLPVDELSQGQIDESTGDSPSSDDDDNNDRFYDTDDGMAEAFVDDEVDDDVSNSDDDDDSDNDFSGSGAEAMEDDVTTPQNDTETDSGIRSAGASGSAGTGTASGSDIDVGNTGTDTIAVPTTTSTSPTPRTVRRSNRVRRPNSRYDYQTFALAQTLFQCMMIATVCDLLNPTLVQQALASEHAGQWKRAMDVEYESLIRNQTWVLVPRPKPTQDKPINILSSLWVLNLKRNERGEIERHKARLAIKGYRQKYGLDCLETYSPVVRIESVLLVLLPALLLGLECQHIDFVTAFLNGVLEGVEIYMEQTEGYDDGSGRVCKLLKSLYGLKQASRIWNNTLHTQLVELEFRKCTFDAGVYYKMGDHNKIFLTVYVDDIVIAADPRDVKKVVEALGKKFKIKNLGRVKYLLGMEINYVPGKILCISQTAYIERLLKKFGMADAKAVRSPQMHNEPTLRIETNPELINDPTIPFREMVGSLQYLVHCTRPDLANAVRTLGRYGGASNGVKLDAFADADHAGCPETSGSVSGWALRLNENVWHWQSKKQSTVAEDTCAAELIAAHKCTKEIKWAQLMLKELGIKQQVVAMLYCDNQSTIRK</sequence>
<dbReference type="InterPro" id="IPR013103">
    <property type="entry name" value="RVT_2"/>
</dbReference>
<accession>A0A9W6TT15</accession>
<proteinExistence type="predicted"/>
<dbReference type="GO" id="GO:0015074">
    <property type="term" value="P:DNA integration"/>
    <property type="evidence" value="ECO:0007669"/>
    <property type="project" value="InterPro"/>
</dbReference>
<dbReference type="Gene3D" id="3.30.420.10">
    <property type="entry name" value="Ribonuclease H-like superfamily/Ribonuclease H"/>
    <property type="match status" value="1"/>
</dbReference>
<feature type="compositionally biased region" description="Low complexity" evidence="1">
    <location>
        <begin position="586"/>
        <end position="597"/>
    </location>
</feature>
<evidence type="ECO:0000256" key="1">
    <source>
        <dbReference type="SAM" id="MobiDB-lite"/>
    </source>
</evidence>
<dbReference type="SUPFAM" id="SSF56672">
    <property type="entry name" value="DNA/RNA polymerases"/>
    <property type="match status" value="1"/>
</dbReference>
<feature type="domain" description="Integrase catalytic" evidence="2">
    <location>
        <begin position="177"/>
        <end position="363"/>
    </location>
</feature>
<feature type="region of interest" description="Disordered" evidence="1">
    <location>
        <begin position="475"/>
        <end position="607"/>
    </location>
</feature>
<dbReference type="AlphaFoldDB" id="A0A9W6TT15"/>
<feature type="compositionally biased region" description="Polar residues" evidence="1">
    <location>
        <begin position="543"/>
        <end position="554"/>
    </location>
</feature>
<dbReference type="Proteomes" id="UP001165121">
    <property type="component" value="Unassembled WGS sequence"/>
</dbReference>
<reference evidence="3" key="1">
    <citation type="submission" date="2023-04" db="EMBL/GenBank/DDBJ databases">
        <title>Phytophthora fragariaefolia NBRC 109709.</title>
        <authorList>
            <person name="Ichikawa N."/>
            <person name="Sato H."/>
            <person name="Tonouchi N."/>
        </authorList>
    </citation>
    <scope>NUCLEOTIDE SEQUENCE</scope>
    <source>
        <strain evidence="3">NBRC 109709</strain>
    </source>
</reference>
<dbReference type="PROSITE" id="PS50994">
    <property type="entry name" value="INTEGRASE"/>
    <property type="match status" value="1"/>
</dbReference>
<gene>
    <name evidence="3" type="ORF">Pfra01_000170500</name>
</gene>
<dbReference type="SUPFAM" id="SSF53098">
    <property type="entry name" value="Ribonuclease H-like"/>
    <property type="match status" value="1"/>
</dbReference>
<dbReference type="EMBL" id="BSXT01000139">
    <property type="protein sequence ID" value="GMF18665.1"/>
    <property type="molecule type" value="Genomic_DNA"/>
</dbReference>
<evidence type="ECO:0000313" key="4">
    <source>
        <dbReference type="Proteomes" id="UP001165121"/>
    </source>
</evidence>
<evidence type="ECO:0000259" key="2">
    <source>
        <dbReference type="PROSITE" id="PS50994"/>
    </source>
</evidence>
<dbReference type="InterPro" id="IPR025724">
    <property type="entry name" value="GAG-pre-integrase_dom"/>
</dbReference>
<dbReference type="InterPro" id="IPR036397">
    <property type="entry name" value="RNaseH_sf"/>
</dbReference>
<evidence type="ECO:0000313" key="3">
    <source>
        <dbReference type="EMBL" id="GMF18665.1"/>
    </source>
</evidence>
<feature type="compositionally biased region" description="Basic residues" evidence="1">
    <location>
        <begin position="598"/>
        <end position="607"/>
    </location>
</feature>
<dbReference type="InterPro" id="IPR001584">
    <property type="entry name" value="Integrase_cat-core"/>
</dbReference>
<dbReference type="GO" id="GO:0003676">
    <property type="term" value="F:nucleic acid binding"/>
    <property type="evidence" value="ECO:0007669"/>
    <property type="project" value="InterPro"/>
</dbReference>
<dbReference type="InterPro" id="IPR057670">
    <property type="entry name" value="SH3_retrovirus"/>
</dbReference>
<dbReference type="Pfam" id="PF13976">
    <property type="entry name" value="gag_pre-integrs"/>
    <property type="match status" value="1"/>
</dbReference>
<keyword evidence="4" id="KW-1185">Reference proteome</keyword>
<dbReference type="Pfam" id="PF25597">
    <property type="entry name" value="SH3_retrovirus"/>
    <property type="match status" value="1"/>
</dbReference>
<feature type="compositionally biased region" description="Low complexity" evidence="1">
    <location>
        <begin position="557"/>
        <end position="572"/>
    </location>
</feature>
<comment type="caution">
    <text evidence="3">The sequence shown here is derived from an EMBL/GenBank/DDBJ whole genome shotgun (WGS) entry which is preliminary data.</text>
</comment>
<dbReference type="CDD" id="cd09272">
    <property type="entry name" value="RNase_HI_RT_Ty1"/>
    <property type="match status" value="1"/>
</dbReference>
<dbReference type="PANTHER" id="PTHR11439">
    <property type="entry name" value="GAG-POL-RELATED RETROTRANSPOSON"/>
    <property type="match status" value="1"/>
</dbReference>
<dbReference type="Pfam" id="PF07727">
    <property type="entry name" value="RVT_2"/>
    <property type="match status" value="1"/>
</dbReference>
<dbReference type="InterPro" id="IPR043502">
    <property type="entry name" value="DNA/RNA_pol_sf"/>
</dbReference>
<organism evidence="3 4">
    <name type="scientific">Phytophthora fragariaefolia</name>
    <dbReference type="NCBI Taxonomy" id="1490495"/>
    <lineage>
        <taxon>Eukaryota</taxon>
        <taxon>Sar</taxon>
        <taxon>Stramenopiles</taxon>
        <taxon>Oomycota</taxon>
        <taxon>Peronosporomycetes</taxon>
        <taxon>Peronosporales</taxon>
        <taxon>Peronosporaceae</taxon>
        <taxon>Phytophthora</taxon>
    </lineage>
</organism>
<feature type="compositionally biased region" description="Acidic residues" evidence="1">
    <location>
        <begin position="500"/>
        <end position="528"/>
    </location>
</feature>
<dbReference type="InterPro" id="IPR012337">
    <property type="entry name" value="RNaseH-like_sf"/>
</dbReference>
<protein>
    <submittedName>
        <fullName evidence="3">Unnamed protein product</fullName>
    </submittedName>
</protein>
<dbReference type="OrthoDB" id="117560at2759"/>